<protein>
    <recommendedName>
        <fullName evidence="3">Single-stranded DNA-binding protein</fullName>
    </recommendedName>
</protein>
<evidence type="ECO:0000313" key="2">
    <source>
        <dbReference type="Proteomes" id="UP000597853"/>
    </source>
</evidence>
<dbReference type="EMBL" id="BMTX01000035">
    <property type="protein sequence ID" value="GGS75913.1"/>
    <property type="molecule type" value="Genomic_DNA"/>
</dbReference>
<accession>A0ABQ2TKZ7</accession>
<reference evidence="2" key="1">
    <citation type="journal article" date="2019" name="Int. J. Syst. Evol. Microbiol.">
        <title>The Global Catalogue of Microorganisms (GCM) 10K type strain sequencing project: providing services to taxonomists for standard genome sequencing and annotation.</title>
        <authorList>
            <consortium name="The Broad Institute Genomics Platform"/>
            <consortium name="The Broad Institute Genome Sequencing Center for Infectious Disease"/>
            <person name="Wu L."/>
            <person name="Ma J."/>
        </authorList>
    </citation>
    <scope>NUCLEOTIDE SEQUENCE [LARGE SCALE GENOMIC DNA]</scope>
    <source>
        <strain evidence="2">JCM 4416</strain>
    </source>
</reference>
<proteinExistence type="predicted"/>
<gene>
    <name evidence="1" type="ORF">GCM10010285_63020</name>
</gene>
<dbReference type="Proteomes" id="UP000597853">
    <property type="component" value="Unassembled WGS sequence"/>
</dbReference>
<evidence type="ECO:0000313" key="1">
    <source>
        <dbReference type="EMBL" id="GGS75913.1"/>
    </source>
</evidence>
<keyword evidence="2" id="KW-1185">Reference proteome</keyword>
<sequence length="110" mass="11351">MNTQTHLAIDGYVDAIPAPGAGWGTARFDLIHSPADADRIAPDAPDTVYACTTGDPRIADVLLREIQPGDLVRVTGTVVQPGDPEAPAHVTVDGLEVLKAAPAAVIDNCG</sequence>
<comment type="caution">
    <text evidence="1">The sequence shown here is derived from an EMBL/GenBank/DDBJ whole genome shotgun (WGS) entry which is preliminary data.</text>
</comment>
<evidence type="ECO:0008006" key="3">
    <source>
        <dbReference type="Google" id="ProtNLM"/>
    </source>
</evidence>
<organism evidence="1 2">
    <name type="scientific">Streptomyces pseudogriseolus</name>
    <name type="common">Streptomyces gancidicus</name>
    <name type="synonym">Streptomyces rubiginosus</name>
    <dbReference type="NCBI Taxonomy" id="36817"/>
    <lineage>
        <taxon>Bacteria</taxon>
        <taxon>Bacillati</taxon>
        <taxon>Actinomycetota</taxon>
        <taxon>Actinomycetes</taxon>
        <taxon>Kitasatosporales</taxon>
        <taxon>Streptomycetaceae</taxon>
        <taxon>Streptomyces</taxon>
        <taxon>Streptomyces pseudogriseolus group</taxon>
    </lineage>
</organism>
<name>A0ABQ2TKZ7_STREZ</name>